<dbReference type="Proteomes" id="UP000067626">
    <property type="component" value="Chromosome"/>
</dbReference>
<dbReference type="Pfam" id="PF08786">
    <property type="entry name" value="DcrB"/>
    <property type="match status" value="1"/>
</dbReference>
<evidence type="ECO:0000313" key="2">
    <source>
        <dbReference type="Proteomes" id="UP000067626"/>
    </source>
</evidence>
<dbReference type="AlphaFoldDB" id="A0A0K1ECC6"/>
<dbReference type="Gene3D" id="3.40.1000.10">
    <property type="entry name" value="Mog1/PsbP, alpha/beta/alpha sandwich"/>
    <property type="match status" value="1"/>
</dbReference>
<dbReference type="RefSeq" id="WP_050430746.1">
    <property type="nucleotide sequence ID" value="NZ_CP012159.1"/>
</dbReference>
<evidence type="ECO:0000313" key="1">
    <source>
        <dbReference type="EMBL" id="AKT38536.1"/>
    </source>
</evidence>
<dbReference type="InterPro" id="IPR014894">
    <property type="entry name" value="DcrB/EagT6"/>
</dbReference>
<dbReference type="InterPro" id="IPR016123">
    <property type="entry name" value="Mog1/PsbP_a/b/a-sand"/>
</dbReference>
<name>A0A0K1ECC6_CHOCO</name>
<sequence length="140" mass="16265">MRTYHTDELIFDMPDEWADKSMNIFVSSAGERIPFNIVITRDSLKGEEFGPFVLQRLREIAKKLGKLRVLGQRERMVGPLRGREARMQWPVQGGTMYQHQVYVAYYGEVLTFTASSIIKLATQCDAYLEQILSNIKFRKQ</sequence>
<proteinExistence type="predicted"/>
<dbReference type="KEGG" id="ccro:CMC5_026830"/>
<dbReference type="STRING" id="52.CMC5_026830"/>
<dbReference type="EMBL" id="CP012159">
    <property type="protein sequence ID" value="AKT38536.1"/>
    <property type="molecule type" value="Genomic_DNA"/>
</dbReference>
<reference evidence="1 2" key="1">
    <citation type="submission" date="2015-07" db="EMBL/GenBank/DDBJ databases">
        <title>Genome analysis of myxobacterium Chondromyces crocatus Cm c5 reveals a high potential for natural compound synthesis and the genetic basis for the loss of fruiting body formation.</title>
        <authorList>
            <person name="Zaburannyi N."/>
            <person name="Bunk B."/>
            <person name="Maier J."/>
            <person name="Overmann J."/>
            <person name="Mueller R."/>
        </authorList>
    </citation>
    <scope>NUCLEOTIDE SEQUENCE [LARGE SCALE GENOMIC DNA]</scope>
    <source>
        <strain evidence="1 2">Cm c5</strain>
    </source>
</reference>
<dbReference type="OrthoDB" id="8775251at2"/>
<protein>
    <submittedName>
        <fullName evidence="1">Uncharacterized protein</fullName>
    </submittedName>
</protein>
<dbReference type="SUPFAM" id="SSF55724">
    <property type="entry name" value="Mog1p/PsbP-like"/>
    <property type="match status" value="1"/>
</dbReference>
<keyword evidence="2" id="KW-1185">Reference proteome</keyword>
<organism evidence="1 2">
    <name type="scientific">Chondromyces crocatus</name>
    <dbReference type="NCBI Taxonomy" id="52"/>
    <lineage>
        <taxon>Bacteria</taxon>
        <taxon>Pseudomonadati</taxon>
        <taxon>Myxococcota</taxon>
        <taxon>Polyangia</taxon>
        <taxon>Polyangiales</taxon>
        <taxon>Polyangiaceae</taxon>
        <taxon>Chondromyces</taxon>
    </lineage>
</organism>
<accession>A0A0K1ECC6</accession>
<gene>
    <name evidence="1" type="ORF">CMC5_026830</name>
</gene>